<dbReference type="Proteomes" id="UP000552241">
    <property type="component" value="Unassembled WGS sequence"/>
</dbReference>
<evidence type="ECO:0000313" key="1">
    <source>
        <dbReference type="EMBL" id="MBA5628945.1"/>
    </source>
</evidence>
<dbReference type="AlphaFoldDB" id="A0A838ZPV6"/>
<reference evidence="1 2" key="1">
    <citation type="submission" date="2020-07" db="EMBL/GenBank/DDBJ databases">
        <title>Moheibacter lacus sp. nov., a member of the family Flavobacteriaceae isolated from freshwater lake sediment.</title>
        <authorList>
            <person name="Liu Y."/>
        </authorList>
    </citation>
    <scope>NUCLEOTIDE SEQUENCE [LARGE SCALE GENOMIC DNA]</scope>
    <source>
        <strain evidence="1 2">BDHS18</strain>
    </source>
</reference>
<protein>
    <recommendedName>
        <fullName evidence="3">Addiction module component</fullName>
    </recommendedName>
</protein>
<name>A0A838ZPV6_9FLAO</name>
<proteinExistence type="predicted"/>
<evidence type="ECO:0008006" key="3">
    <source>
        <dbReference type="Google" id="ProtNLM"/>
    </source>
</evidence>
<dbReference type="EMBL" id="JACDZE010000001">
    <property type="protein sequence ID" value="MBA5628945.1"/>
    <property type="molecule type" value="Genomic_DNA"/>
</dbReference>
<comment type="caution">
    <text evidence="1">The sequence shown here is derived from an EMBL/GenBank/DDBJ whole genome shotgun (WGS) entry which is preliminary data.</text>
</comment>
<dbReference type="RefSeq" id="WP_182042520.1">
    <property type="nucleotide sequence ID" value="NZ_JACDZE010000001.1"/>
</dbReference>
<sequence>MNTETLKINIVQQILNLSDDNLLQQIEGLLSSETVVGYEADGTTITKTQYLKDMEVVDNQIKAGTLKTYSTEEVRHQIFSKK</sequence>
<keyword evidence="2" id="KW-1185">Reference proteome</keyword>
<evidence type="ECO:0000313" key="2">
    <source>
        <dbReference type="Proteomes" id="UP000552241"/>
    </source>
</evidence>
<gene>
    <name evidence="1" type="ORF">HU137_04070</name>
</gene>
<organism evidence="1 2">
    <name type="scientific">Moheibacter lacus</name>
    <dbReference type="NCBI Taxonomy" id="2745851"/>
    <lineage>
        <taxon>Bacteria</taxon>
        <taxon>Pseudomonadati</taxon>
        <taxon>Bacteroidota</taxon>
        <taxon>Flavobacteriia</taxon>
        <taxon>Flavobacteriales</taxon>
        <taxon>Weeksellaceae</taxon>
        <taxon>Moheibacter</taxon>
    </lineage>
</organism>
<accession>A0A838ZPV6</accession>